<keyword evidence="4 7" id="KW-0704">Schiff base</keyword>
<name>A0A5Q2N229_9FIRM</name>
<dbReference type="EC" id="4.1.2.4" evidence="7"/>
<protein>
    <recommendedName>
        <fullName evidence="7">Deoxyribose-phosphate aldolase</fullName>
        <shortName evidence="7">DERA</shortName>
        <ecNumber evidence="7">4.1.2.4</ecNumber>
    </recommendedName>
    <alternativeName>
        <fullName evidence="7">2-deoxy-D-ribose 5-phosphate aldolase</fullName>
    </alternativeName>
    <alternativeName>
        <fullName evidence="7">Phosphodeoxyriboaldolase</fullName>
        <shortName evidence="7">Deoxyriboaldolase</shortName>
    </alternativeName>
</protein>
<evidence type="ECO:0000313" key="9">
    <source>
        <dbReference type="Proteomes" id="UP000366051"/>
    </source>
</evidence>
<accession>A0A5Q2N229</accession>
<feature type="active site" description="Proton donor/acceptor" evidence="7">
    <location>
        <position position="93"/>
    </location>
</feature>
<comment type="similarity">
    <text evidence="1 7">Belongs to the DeoC/FbaB aldolase family. DeoC type 1 subfamily.</text>
</comment>
<dbReference type="Gene3D" id="3.20.20.70">
    <property type="entry name" value="Aldolase class I"/>
    <property type="match status" value="1"/>
</dbReference>
<dbReference type="EMBL" id="CP045875">
    <property type="protein sequence ID" value="QGG47889.1"/>
    <property type="molecule type" value="Genomic_DNA"/>
</dbReference>
<keyword evidence="3 7" id="KW-0456">Lyase</keyword>
<dbReference type="GO" id="GO:0006018">
    <property type="term" value="P:2-deoxyribose 1-phosphate catabolic process"/>
    <property type="evidence" value="ECO:0007669"/>
    <property type="project" value="UniProtKB-UniRule"/>
</dbReference>
<dbReference type="InterPro" id="IPR011343">
    <property type="entry name" value="DeoC"/>
</dbReference>
<dbReference type="InterPro" id="IPR028581">
    <property type="entry name" value="DeoC_typeI"/>
</dbReference>
<dbReference type="NCBIfam" id="TIGR00126">
    <property type="entry name" value="deoC"/>
    <property type="match status" value="1"/>
</dbReference>
<gene>
    <name evidence="7 8" type="primary">deoC</name>
    <name evidence="8" type="ORF">FTV88_1791</name>
</gene>
<dbReference type="InterPro" id="IPR013785">
    <property type="entry name" value="Aldolase_TIM"/>
</dbReference>
<evidence type="ECO:0000256" key="4">
    <source>
        <dbReference type="ARBA" id="ARBA00023270"/>
    </source>
</evidence>
<dbReference type="CDD" id="cd00959">
    <property type="entry name" value="DeoC"/>
    <property type="match status" value="1"/>
</dbReference>
<dbReference type="SMART" id="SM01133">
    <property type="entry name" value="DeoC"/>
    <property type="match status" value="1"/>
</dbReference>
<dbReference type="AlphaFoldDB" id="A0A5Q2N229"/>
<dbReference type="PIRSF" id="PIRSF001357">
    <property type="entry name" value="DeoC"/>
    <property type="match status" value="1"/>
</dbReference>
<evidence type="ECO:0000256" key="6">
    <source>
        <dbReference type="ARBA" id="ARBA00056337"/>
    </source>
</evidence>
<comment type="subcellular location">
    <subcellularLocation>
        <location evidence="7">Cytoplasm</location>
    </subcellularLocation>
</comment>
<keyword evidence="2 7" id="KW-0963">Cytoplasm</keyword>
<dbReference type="GO" id="GO:0005737">
    <property type="term" value="C:cytoplasm"/>
    <property type="evidence" value="ECO:0007669"/>
    <property type="project" value="UniProtKB-SubCell"/>
</dbReference>
<dbReference type="GO" id="GO:0009264">
    <property type="term" value="P:deoxyribonucleotide catabolic process"/>
    <property type="evidence" value="ECO:0007669"/>
    <property type="project" value="UniProtKB-UniRule"/>
</dbReference>
<dbReference type="GO" id="GO:0004139">
    <property type="term" value="F:deoxyribose-phosphate aldolase activity"/>
    <property type="evidence" value="ECO:0007669"/>
    <property type="project" value="UniProtKB-UniRule"/>
</dbReference>
<dbReference type="PANTHER" id="PTHR10889">
    <property type="entry name" value="DEOXYRIBOSE-PHOSPHATE ALDOLASE"/>
    <property type="match status" value="1"/>
</dbReference>
<comment type="pathway">
    <text evidence="7">Carbohydrate degradation; 2-deoxy-D-ribose 1-phosphate degradation; D-glyceraldehyde 3-phosphate and acetaldehyde from 2-deoxy-alpha-D-ribose 1-phosphate: step 2/2.</text>
</comment>
<feature type="active site" description="Schiff-base intermediate with acetaldehyde" evidence="7">
    <location>
        <position position="158"/>
    </location>
</feature>
<dbReference type="InterPro" id="IPR002915">
    <property type="entry name" value="DeoC/FbaB/LacD_aldolase"/>
</dbReference>
<dbReference type="PANTHER" id="PTHR10889:SF1">
    <property type="entry name" value="DEOXYRIBOSE-PHOSPHATE ALDOLASE"/>
    <property type="match status" value="1"/>
</dbReference>
<dbReference type="GO" id="GO:0016052">
    <property type="term" value="P:carbohydrate catabolic process"/>
    <property type="evidence" value="ECO:0007669"/>
    <property type="project" value="TreeGrafter"/>
</dbReference>
<evidence type="ECO:0000256" key="1">
    <source>
        <dbReference type="ARBA" id="ARBA00010936"/>
    </source>
</evidence>
<comment type="function">
    <text evidence="6 7">Catalyzes a reversible aldol reaction between acetaldehyde and D-glyceraldehyde 3-phosphate to generate 2-deoxy-D-ribose 5-phosphate.</text>
</comment>
<evidence type="ECO:0000313" key="8">
    <source>
        <dbReference type="EMBL" id="QGG47889.1"/>
    </source>
</evidence>
<comment type="catalytic activity">
    <reaction evidence="5 7">
        <text>2-deoxy-D-ribose 5-phosphate = D-glyceraldehyde 3-phosphate + acetaldehyde</text>
        <dbReference type="Rhea" id="RHEA:12821"/>
        <dbReference type="ChEBI" id="CHEBI:15343"/>
        <dbReference type="ChEBI" id="CHEBI:59776"/>
        <dbReference type="ChEBI" id="CHEBI:62877"/>
        <dbReference type="EC" id="4.1.2.4"/>
    </reaction>
</comment>
<dbReference type="Proteomes" id="UP000366051">
    <property type="component" value="Chromosome"/>
</dbReference>
<dbReference type="KEGG" id="hcv:FTV88_1791"/>
<evidence type="ECO:0000256" key="2">
    <source>
        <dbReference type="ARBA" id="ARBA00022490"/>
    </source>
</evidence>
<proteinExistence type="inferred from homology"/>
<feature type="active site" description="Proton donor/acceptor" evidence="7">
    <location>
        <position position="187"/>
    </location>
</feature>
<organism evidence="8 9">
    <name type="scientific">Heliorestis convoluta</name>
    <dbReference type="NCBI Taxonomy" id="356322"/>
    <lineage>
        <taxon>Bacteria</taxon>
        <taxon>Bacillati</taxon>
        <taxon>Bacillota</taxon>
        <taxon>Clostridia</taxon>
        <taxon>Eubacteriales</taxon>
        <taxon>Heliobacteriaceae</taxon>
        <taxon>Heliorestis</taxon>
    </lineage>
</organism>
<reference evidence="9" key="1">
    <citation type="submission" date="2019-11" db="EMBL/GenBank/DDBJ databases">
        <title>Genome sequence of Heliorestis convoluta strain HH, an alkaliphilic and minimalistic phototrophic bacterium from a soda lake in Egypt.</title>
        <authorList>
            <person name="Dewey E.D."/>
            <person name="Stokes L.M."/>
            <person name="Burchell B.M."/>
            <person name="Shaffer K.N."/>
            <person name="Huntington A.M."/>
            <person name="Baker J.M."/>
            <person name="Nadendla S."/>
            <person name="Giglio M.G."/>
            <person name="Touchman J.W."/>
            <person name="Blankenship R.E."/>
            <person name="Madigan M.T."/>
            <person name="Sattley W.M."/>
        </authorList>
    </citation>
    <scope>NUCLEOTIDE SEQUENCE [LARGE SCALE GENOMIC DNA]</scope>
    <source>
        <strain evidence="9">HH</strain>
    </source>
</reference>
<dbReference type="Pfam" id="PF01791">
    <property type="entry name" value="DeoC"/>
    <property type="match status" value="1"/>
</dbReference>
<dbReference type="HAMAP" id="MF_00114">
    <property type="entry name" value="DeoC_type1"/>
    <property type="match status" value="1"/>
</dbReference>
<dbReference type="RefSeq" id="WP_207707842.1">
    <property type="nucleotide sequence ID" value="NZ_CP045875.1"/>
</dbReference>
<evidence type="ECO:0000256" key="3">
    <source>
        <dbReference type="ARBA" id="ARBA00023239"/>
    </source>
</evidence>
<evidence type="ECO:0000256" key="5">
    <source>
        <dbReference type="ARBA" id="ARBA00048791"/>
    </source>
</evidence>
<sequence>MKDWQSIARHIDHTLLKAEAEEKEIRKLCAEATRYSFASVCVNPLWVEEARHILREGPVKVATVIAFPLGATWSTLKALEAREVILRGAQELDMVMNIAWAKEGRWEKLQEDIEAVVLEGKAFQNISVKVILETAFLTPQEIEEACRRAMAAGADYVKTSTGFGPAGATVENVALMKNIVSRQGKVKASGGIRSAQDAITMLEAGADRLGTSASLKIMNDLGAPTL</sequence>
<dbReference type="FunFam" id="3.20.20.70:FF:000044">
    <property type="entry name" value="Deoxyribose-phosphate aldolase"/>
    <property type="match status" value="1"/>
</dbReference>
<keyword evidence="9" id="KW-1185">Reference proteome</keyword>
<dbReference type="SUPFAM" id="SSF51569">
    <property type="entry name" value="Aldolase"/>
    <property type="match status" value="1"/>
</dbReference>
<evidence type="ECO:0000256" key="7">
    <source>
        <dbReference type="HAMAP-Rule" id="MF_00114"/>
    </source>
</evidence>
<dbReference type="UniPathway" id="UPA00002">
    <property type="reaction ID" value="UER00468"/>
</dbReference>